<dbReference type="InterPro" id="IPR023393">
    <property type="entry name" value="START-like_dom_sf"/>
</dbReference>
<accession>A0A8J7DR71</accession>
<evidence type="ECO:0000313" key="1">
    <source>
        <dbReference type="EMBL" id="MBE9077914.1"/>
    </source>
</evidence>
<keyword evidence="2" id="KW-1185">Reference proteome</keyword>
<dbReference type="Pfam" id="PF10604">
    <property type="entry name" value="Polyketide_cyc2"/>
    <property type="match status" value="1"/>
</dbReference>
<protein>
    <submittedName>
        <fullName evidence="1">SRPBCC family protein</fullName>
    </submittedName>
</protein>
<name>A0A8J7DR71_9CYAN</name>
<evidence type="ECO:0000313" key="2">
    <source>
        <dbReference type="Proteomes" id="UP000636505"/>
    </source>
</evidence>
<dbReference type="Proteomes" id="UP000636505">
    <property type="component" value="Unassembled WGS sequence"/>
</dbReference>
<dbReference type="SUPFAM" id="SSF55961">
    <property type="entry name" value="Bet v1-like"/>
    <property type="match status" value="1"/>
</dbReference>
<dbReference type="EMBL" id="JADEXG010000023">
    <property type="protein sequence ID" value="MBE9077914.1"/>
    <property type="molecule type" value="Genomic_DNA"/>
</dbReference>
<dbReference type="InterPro" id="IPR019587">
    <property type="entry name" value="Polyketide_cyclase/dehydratase"/>
</dbReference>
<dbReference type="Gene3D" id="3.30.530.20">
    <property type="match status" value="1"/>
</dbReference>
<dbReference type="RefSeq" id="WP_193907201.1">
    <property type="nucleotide sequence ID" value="NZ_JADEXG010000023.1"/>
</dbReference>
<dbReference type="AlphaFoldDB" id="A0A8J7DR71"/>
<reference evidence="1" key="1">
    <citation type="submission" date="2020-10" db="EMBL/GenBank/DDBJ databases">
        <authorList>
            <person name="Castelo-Branco R."/>
            <person name="Eusebio N."/>
            <person name="Adriana R."/>
            <person name="Vieira A."/>
            <person name="Brugerolle De Fraissinette N."/>
            <person name="Rezende De Castro R."/>
            <person name="Schneider M.P."/>
            <person name="Vasconcelos V."/>
            <person name="Leao P.N."/>
        </authorList>
    </citation>
    <scope>NUCLEOTIDE SEQUENCE</scope>
    <source>
        <strain evidence="1">LEGE 07310</strain>
    </source>
</reference>
<proteinExistence type="predicted"/>
<sequence length="199" mass="22215">MFTTCFRWIWGTVWHPASPAPVSVKRTLERTYQVVSTASVETLWQTVTNLAEMASWHPLITATNAPNGLKAKPGLIYRVFTRWLPVPVKIFVERVLPGELLSVRIFPVPGLEERVIYRIESTVWGTQVSYSVTLRGWLSPFAWSLLKPYAAQVAAALAAAAEESTRPTLTGTRKLPYQDLLSLMMVMSGGLAVLQIRNS</sequence>
<gene>
    <name evidence="1" type="ORF">IQ241_11520</name>
</gene>
<organism evidence="1 2">
    <name type="scientific">Vasconcelosia minhoensis LEGE 07310</name>
    <dbReference type="NCBI Taxonomy" id="915328"/>
    <lineage>
        <taxon>Bacteria</taxon>
        <taxon>Bacillati</taxon>
        <taxon>Cyanobacteriota</taxon>
        <taxon>Cyanophyceae</taxon>
        <taxon>Nodosilineales</taxon>
        <taxon>Cymatolegaceae</taxon>
        <taxon>Vasconcelosia</taxon>
        <taxon>Vasconcelosia minhoensis</taxon>
    </lineage>
</organism>
<comment type="caution">
    <text evidence="1">The sequence shown here is derived from an EMBL/GenBank/DDBJ whole genome shotgun (WGS) entry which is preliminary data.</text>
</comment>